<sequence>MCKSNLFTGLIFGSIISISAYAQIYVPNNQISGSSGKSNVGIGISSPSSKLQISINQSIGAVQLNTARVEGPSLGGSLYTQSPFALAVALKTKALNGGVSTS</sequence>
<proteinExistence type="predicted"/>
<dbReference type="EMBL" id="WBVQ01000001">
    <property type="protein sequence ID" value="KAB2817995.1"/>
    <property type="molecule type" value="Genomic_DNA"/>
</dbReference>
<reference evidence="1 2" key="1">
    <citation type="submission" date="2019-10" db="EMBL/GenBank/DDBJ databases">
        <title>Genome sequence of Phaeocystidibacter marisrubri JCM30614 (type strain).</title>
        <authorList>
            <person name="Bowman J.P."/>
        </authorList>
    </citation>
    <scope>NUCLEOTIDE SEQUENCE [LARGE SCALE GENOMIC DNA]</scope>
    <source>
        <strain evidence="1 2">JCM 30614</strain>
    </source>
</reference>
<comment type="caution">
    <text evidence="1">The sequence shown here is derived from an EMBL/GenBank/DDBJ whole genome shotgun (WGS) entry which is preliminary data.</text>
</comment>
<dbReference type="Proteomes" id="UP000484164">
    <property type="component" value="Unassembled WGS sequence"/>
</dbReference>
<organism evidence="1 2">
    <name type="scientific">Phaeocystidibacter marisrubri</name>
    <dbReference type="NCBI Taxonomy" id="1577780"/>
    <lineage>
        <taxon>Bacteria</taxon>
        <taxon>Pseudomonadati</taxon>
        <taxon>Bacteroidota</taxon>
        <taxon>Flavobacteriia</taxon>
        <taxon>Flavobacteriales</taxon>
        <taxon>Phaeocystidibacteraceae</taxon>
        <taxon>Phaeocystidibacter</taxon>
    </lineage>
</organism>
<dbReference type="AlphaFoldDB" id="A0A6L3ZKK5"/>
<accession>A0A6L3ZKK5</accession>
<evidence type="ECO:0000313" key="2">
    <source>
        <dbReference type="Proteomes" id="UP000484164"/>
    </source>
</evidence>
<name>A0A6L3ZKK5_9FLAO</name>
<protein>
    <submittedName>
        <fullName evidence="1">Uncharacterized protein</fullName>
    </submittedName>
</protein>
<keyword evidence="2" id="KW-1185">Reference proteome</keyword>
<gene>
    <name evidence="1" type="ORF">F8C82_06215</name>
</gene>
<dbReference type="RefSeq" id="WP_151692683.1">
    <property type="nucleotide sequence ID" value="NZ_BMGX01000002.1"/>
</dbReference>
<dbReference type="OrthoDB" id="9808753at2"/>
<evidence type="ECO:0000313" key="1">
    <source>
        <dbReference type="EMBL" id="KAB2817995.1"/>
    </source>
</evidence>